<dbReference type="Proteomes" id="UP000215086">
    <property type="component" value="Chromosome"/>
</dbReference>
<dbReference type="AlphaFoldDB" id="A0A286RAR0"/>
<protein>
    <submittedName>
        <fullName evidence="1">Uncharacterized protein</fullName>
    </submittedName>
</protein>
<dbReference type="KEGG" id="ttf:THTE_0438"/>
<sequence length="70" mass="7784">MSALEYPFRLRLAGTTSVPLRTISRRDPLVRSVYQHSMIHLAPAGTEVPRGKRGGSPALHGVRRFIAAFR</sequence>
<reference evidence="1 2" key="1">
    <citation type="journal article" name="Front. Microbiol.">
        <title>Sugar Metabolism of the First Thermophilic Planctomycete Thermogutta terrifontis: Comparative Genomic and Transcriptomic Approaches.</title>
        <authorList>
            <person name="Elcheninov A.G."/>
            <person name="Menzel P."/>
            <person name="Gudbergsdottir S.R."/>
            <person name="Slesarev A.I."/>
            <person name="Kadnikov V.V."/>
            <person name="Krogh A."/>
            <person name="Bonch-Osmolovskaya E.A."/>
            <person name="Peng X."/>
            <person name="Kublanov I.V."/>
        </authorList>
    </citation>
    <scope>NUCLEOTIDE SEQUENCE [LARGE SCALE GENOMIC DNA]</scope>
    <source>
        <strain evidence="1 2">R1</strain>
    </source>
</reference>
<gene>
    <name evidence="1" type="ORF">THTE_0438</name>
</gene>
<dbReference type="EMBL" id="CP018477">
    <property type="protein sequence ID" value="ASV73040.1"/>
    <property type="molecule type" value="Genomic_DNA"/>
</dbReference>
<evidence type="ECO:0000313" key="2">
    <source>
        <dbReference type="Proteomes" id="UP000215086"/>
    </source>
</evidence>
<name>A0A286RAR0_9BACT</name>
<evidence type="ECO:0000313" key="1">
    <source>
        <dbReference type="EMBL" id="ASV73040.1"/>
    </source>
</evidence>
<proteinExistence type="predicted"/>
<organism evidence="1 2">
    <name type="scientific">Thermogutta terrifontis</name>
    <dbReference type="NCBI Taxonomy" id="1331910"/>
    <lineage>
        <taxon>Bacteria</taxon>
        <taxon>Pseudomonadati</taxon>
        <taxon>Planctomycetota</taxon>
        <taxon>Planctomycetia</taxon>
        <taxon>Pirellulales</taxon>
        <taxon>Thermoguttaceae</taxon>
        <taxon>Thermogutta</taxon>
    </lineage>
</organism>
<accession>A0A286RAR0</accession>
<keyword evidence="2" id="KW-1185">Reference proteome</keyword>